<proteinExistence type="inferred from homology"/>
<keyword evidence="4" id="KW-0560">Oxidoreductase</keyword>
<evidence type="ECO:0000256" key="3">
    <source>
        <dbReference type="ARBA" id="ARBA00022827"/>
    </source>
</evidence>
<feature type="compositionally biased region" description="Basic and acidic residues" evidence="5">
    <location>
        <begin position="28"/>
        <end position="45"/>
    </location>
</feature>
<dbReference type="PANTHER" id="PTHR42973:SF34">
    <property type="entry name" value="FAD BINDING DOMAIN PROTEIN (AFU_ORTHOLOGUE AFUA_3G02770)"/>
    <property type="match status" value="1"/>
</dbReference>
<dbReference type="PROSITE" id="PS51387">
    <property type="entry name" value="FAD_PCMH"/>
    <property type="match status" value="1"/>
</dbReference>
<dbReference type="GO" id="GO:0071949">
    <property type="term" value="F:FAD binding"/>
    <property type="evidence" value="ECO:0007669"/>
    <property type="project" value="InterPro"/>
</dbReference>
<dbReference type="Proteomes" id="UP001296104">
    <property type="component" value="Unassembled WGS sequence"/>
</dbReference>
<dbReference type="Pfam" id="PF01565">
    <property type="entry name" value="FAD_binding_4"/>
    <property type="match status" value="1"/>
</dbReference>
<keyword evidence="9" id="KW-1185">Reference proteome</keyword>
<evidence type="ECO:0000313" key="8">
    <source>
        <dbReference type="EMBL" id="CAK4034243.1"/>
    </source>
</evidence>
<evidence type="ECO:0000256" key="2">
    <source>
        <dbReference type="ARBA" id="ARBA00022630"/>
    </source>
</evidence>
<evidence type="ECO:0000259" key="7">
    <source>
        <dbReference type="PROSITE" id="PS51387"/>
    </source>
</evidence>
<dbReference type="Gene3D" id="3.30.465.10">
    <property type="match status" value="1"/>
</dbReference>
<keyword evidence="3" id="KW-0274">FAD</keyword>
<keyword evidence="2" id="KW-0285">Flavoprotein</keyword>
<dbReference type="GO" id="GO:0016491">
    <property type="term" value="F:oxidoreductase activity"/>
    <property type="evidence" value="ECO:0007669"/>
    <property type="project" value="UniProtKB-KW"/>
</dbReference>
<dbReference type="PANTHER" id="PTHR42973">
    <property type="entry name" value="BINDING OXIDOREDUCTASE, PUTATIVE (AFU_ORTHOLOGUE AFUA_1G17690)-RELATED"/>
    <property type="match status" value="1"/>
</dbReference>
<dbReference type="InterPro" id="IPR016166">
    <property type="entry name" value="FAD-bd_PCMH"/>
</dbReference>
<sequence length="543" mass="59524">MFGLLCLAGLLVCTLAGDRHQNSSPSDRPAHDSRPTDHDHDHERVQLQPVHGRPTTARVSQCRELCFLLHNKCPDHVCFPNSTAYDAGQQYWSRQQAVTTPTCRFMPNCAEQVSDAMVDIKTLRCPFAVKSGGHGAFQGASNIPEGITIDLSALNDLQVDHDNKITRTGTGNRWEDVYAKLDEMHLAVIGGRNGDIGVGGLTLGGGISFFSGSHGWACDNVANYQVVLANGSIVHANPTTNPNLYFALRGGGNNFGIVTRMDLETFPQGPMWGGTVFYPRSANRSIINAFYWFNRNAAMDPRAHNYVAAVCFTGAECGIANGYAYSQPVANAPIFDNFTKIPYTTSTARISTLSNFTAELKASQPPGFYQAFWTLTVQNDESLLADILNDIFYPAILPYVNTTENFVGTLAMQPITEAIIQNFGKNGGNALGVNGSQGPLVILNMDWQWSDPSAGPNILATQRRIIDESRQLAERRGLGHPFLYQNYAYGSQDVFAGYGGENRDRLEQVQRDYDPDGVFTDLQPGYFKLRLRGGELSTGPGLW</sequence>
<feature type="signal peptide" evidence="6">
    <location>
        <begin position="1"/>
        <end position="16"/>
    </location>
</feature>
<dbReference type="SUPFAM" id="SSF56176">
    <property type="entry name" value="FAD-binding/transporter-associated domain-like"/>
    <property type="match status" value="1"/>
</dbReference>
<gene>
    <name evidence="8" type="ORF">LECACI_7A009401</name>
</gene>
<dbReference type="InterPro" id="IPR006094">
    <property type="entry name" value="Oxid_FAD_bind_N"/>
</dbReference>
<evidence type="ECO:0000256" key="1">
    <source>
        <dbReference type="ARBA" id="ARBA00005466"/>
    </source>
</evidence>
<feature type="region of interest" description="Disordered" evidence="5">
    <location>
        <begin position="19"/>
        <end position="53"/>
    </location>
</feature>
<protein>
    <submittedName>
        <fullName evidence="8">Bifunctional solanapyrone synthase-like</fullName>
    </submittedName>
</protein>
<feature type="chain" id="PRO_5042592062" evidence="6">
    <location>
        <begin position="17"/>
        <end position="543"/>
    </location>
</feature>
<dbReference type="EMBL" id="CAVMBE010000109">
    <property type="protein sequence ID" value="CAK4034243.1"/>
    <property type="molecule type" value="Genomic_DNA"/>
</dbReference>
<organism evidence="8 9">
    <name type="scientific">Lecanosticta acicola</name>
    <dbReference type="NCBI Taxonomy" id="111012"/>
    <lineage>
        <taxon>Eukaryota</taxon>
        <taxon>Fungi</taxon>
        <taxon>Dikarya</taxon>
        <taxon>Ascomycota</taxon>
        <taxon>Pezizomycotina</taxon>
        <taxon>Dothideomycetes</taxon>
        <taxon>Dothideomycetidae</taxon>
        <taxon>Mycosphaerellales</taxon>
        <taxon>Mycosphaerellaceae</taxon>
        <taxon>Lecanosticta</taxon>
    </lineage>
</organism>
<accession>A0AAI8Z872</accession>
<dbReference type="InterPro" id="IPR036318">
    <property type="entry name" value="FAD-bd_PCMH-like_sf"/>
</dbReference>
<reference evidence="8" key="1">
    <citation type="submission" date="2023-11" db="EMBL/GenBank/DDBJ databases">
        <authorList>
            <person name="Alioto T."/>
            <person name="Alioto T."/>
            <person name="Gomez Garrido J."/>
        </authorList>
    </citation>
    <scope>NUCLEOTIDE SEQUENCE</scope>
</reference>
<evidence type="ECO:0000313" key="9">
    <source>
        <dbReference type="Proteomes" id="UP001296104"/>
    </source>
</evidence>
<dbReference type="InterPro" id="IPR050416">
    <property type="entry name" value="FAD-linked_Oxidoreductase"/>
</dbReference>
<evidence type="ECO:0000256" key="4">
    <source>
        <dbReference type="ARBA" id="ARBA00023002"/>
    </source>
</evidence>
<comment type="similarity">
    <text evidence="1">Belongs to the oxygen-dependent FAD-linked oxidoreductase family.</text>
</comment>
<feature type="domain" description="FAD-binding PCMH-type" evidence="7">
    <location>
        <begin position="97"/>
        <end position="268"/>
    </location>
</feature>
<evidence type="ECO:0000256" key="5">
    <source>
        <dbReference type="SAM" id="MobiDB-lite"/>
    </source>
</evidence>
<keyword evidence="6" id="KW-0732">Signal</keyword>
<dbReference type="InterPro" id="IPR016169">
    <property type="entry name" value="FAD-bd_PCMH_sub2"/>
</dbReference>
<name>A0AAI8Z872_9PEZI</name>
<evidence type="ECO:0000256" key="6">
    <source>
        <dbReference type="SAM" id="SignalP"/>
    </source>
</evidence>
<comment type="caution">
    <text evidence="8">The sequence shown here is derived from an EMBL/GenBank/DDBJ whole genome shotgun (WGS) entry which is preliminary data.</text>
</comment>
<dbReference type="AlphaFoldDB" id="A0AAI8Z872"/>